<dbReference type="EMBL" id="CP069023">
    <property type="protein sequence ID" value="QRC90063.1"/>
    <property type="molecule type" value="Genomic_DNA"/>
</dbReference>
<organism evidence="1 2">
    <name type="scientific">Phaeosphaeria nodorum (strain SN15 / ATCC MYA-4574 / FGSC 10173)</name>
    <name type="common">Glume blotch fungus</name>
    <name type="synonym">Parastagonospora nodorum</name>
    <dbReference type="NCBI Taxonomy" id="321614"/>
    <lineage>
        <taxon>Eukaryota</taxon>
        <taxon>Fungi</taxon>
        <taxon>Dikarya</taxon>
        <taxon>Ascomycota</taxon>
        <taxon>Pezizomycotina</taxon>
        <taxon>Dothideomycetes</taxon>
        <taxon>Pleosporomycetidae</taxon>
        <taxon>Pleosporales</taxon>
        <taxon>Pleosporineae</taxon>
        <taxon>Phaeosphaeriaceae</taxon>
        <taxon>Parastagonospora</taxon>
    </lineage>
</organism>
<name>A0A7U2EQF7_PHANO</name>
<keyword evidence="2" id="KW-1185">Reference proteome</keyword>
<sequence length="59" mass="6284">MKVVSMGISQHSSTLIYSLPTLSSAAVCSTLLDVTVKRGCRVTIAPSQFQPSASFCHLQ</sequence>
<proteinExistence type="predicted"/>
<reference evidence="2" key="1">
    <citation type="journal article" date="2021" name="BMC Genomics">
        <title>Chromosome-level genome assembly and manually-curated proteome of model necrotroph Parastagonospora nodorum Sn15 reveals a genome-wide trove of candidate effector homologs, and redundancy of virulence-related functions within an accessory chromosome.</title>
        <authorList>
            <person name="Bertazzoni S."/>
            <person name="Jones D.A.B."/>
            <person name="Phan H.T."/>
            <person name="Tan K.-C."/>
            <person name="Hane J.K."/>
        </authorList>
    </citation>
    <scope>NUCLEOTIDE SEQUENCE [LARGE SCALE GENOMIC DNA]</scope>
    <source>
        <strain evidence="2">SN15 / ATCC MYA-4574 / FGSC 10173)</strain>
    </source>
</reference>
<evidence type="ECO:0000313" key="2">
    <source>
        <dbReference type="Proteomes" id="UP000663193"/>
    </source>
</evidence>
<dbReference type="Proteomes" id="UP000663193">
    <property type="component" value="Chromosome 1"/>
</dbReference>
<evidence type="ECO:0000313" key="1">
    <source>
        <dbReference type="EMBL" id="QRC90063.1"/>
    </source>
</evidence>
<dbReference type="AlphaFoldDB" id="A0A7U2EQF7"/>
<protein>
    <submittedName>
        <fullName evidence="1">Uncharacterized protein</fullName>
    </submittedName>
</protein>
<gene>
    <name evidence="1" type="ORF">JI435_400080</name>
</gene>
<accession>A0A7U2EQF7</accession>
<dbReference type="VEuPathDB" id="FungiDB:JI435_400080"/>